<accession>A0ABT1RLT6</accession>
<reference evidence="2 3" key="1">
    <citation type="submission" date="2022-06" db="EMBL/GenBank/DDBJ databases">
        <title>Isolation of gut microbiota from human fecal samples.</title>
        <authorList>
            <person name="Pamer E.G."/>
            <person name="Barat B."/>
            <person name="Waligurski E."/>
            <person name="Medina S."/>
            <person name="Paddock L."/>
            <person name="Mostad J."/>
        </authorList>
    </citation>
    <scope>NUCLEOTIDE SEQUENCE [LARGE SCALE GENOMIC DNA]</scope>
    <source>
        <strain evidence="2 3">SL.3.17</strain>
    </source>
</reference>
<feature type="domain" description="Transcription regulator PadR N-terminal" evidence="1">
    <location>
        <begin position="14"/>
        <end position="81"/>
    </location>
</feature>
<dbReference type="InterPro" id="IPR036388">
    <property type="entry name" value="WH-like_DNA-bd_sf"/>
</dbReference>
<keyword evidence="3" id="KW-1185">Reference proteome</keyword>
<dbReference type="RefSeq" id="WP_256131336.1">
    <property type="nucleotide sequence ID" value="NZ_JANFXK010000004.1"/>
</dbReference>
<evidence type="ECO:0000313" key="2">
    <source>
        <dbReference type="EMBL" id="MCQ4636155.1"/>
    </source>
</evidence>
<name>A0ABT1RLT6_9FIRM</name>
<organism evidence="2 3">
    <name type="scientific">Anaerovorax odorimutans</name>
    <dbReference type="NCBI Taxonomy" id="109327"/>
    <lineage>
        <taxon>Bacteria</taxon>
        <taxon>Bacillati</taxon>
        <taxon>Bacillota</taxon>
        <taxon>Clostridia</taxon>
        <taxon>Peptostreptococcales</taxon>
        <taxon>Anaerovoracaceae</taxon>
        <taxon>Anaerovorax</taxon>
    </lineage>
</organism>
<dbReference type="InterPro" id="IPR005149">
    <property type="entry name" value="Tscrpt_reg_PadR_N"/>
</dbReference>
<dbReference type="Gene3D" id="1.10.10.10">
    <property type="entry name" value="Winged helix-like DNA-binding domain superfamily/Winged helix DNA-binding domain"/>
    <property type="match status" value="1"/>
</dbReference>
<dbReference type="Pfam" id="PF03551">
    <property type="entry name" value="PadR"/>
    <property type="match status" value="1"/>
</dbReference>
<dbReference type="EMBL" id="JANFXK010000004">
    <property type="protein sequence ID" value="MCQ4636155.1"/>
    <property type="molecule type" value="Genomic_DNA"/>
</dbReference>
<comment type="caution">
    <text evidence="2">The sequence shown here is derived from an EMBL/GenBank/DDBJ whole genome shotgun (WGS) entry which is preliminary data.</text>
</comment>
<dbReference type="InterPro" id="IPR036390">
    <property type="entry name" value="WH_DNA-bd_sf"/>
</dbReference>
<dbReference type="PANTHER" id="PTHR33169:SF14">
    <property type="entry name" value="TRANSCRIPTIONAL REGULATOR RV3488"/>
    <property type="match status" value="1"/>
</dbReference>
<dbReference type="InterPro" id="IPR052509">
    <property type="entry name" value="Metal_resp_DNA-bind_regulator"/>
</dbReference>
<dbReference type="SUPFAM" id="SSF46785">
    <property type="entry name" value="Winged helix' DNA-binding domain"/>
    <property type="match status" value="1"/>
</dbReference>
<gene>
    <name evidence="2" type="ORF">NE619_05400</name>
</gene>
<proteinExistence type="predicted"/>
<protein>
    <submittedName>
        <fullName evidence="2">PadR family transcriptional regulator</fullName>
    </submittedName>
</protein>
<dbReference type="PANTHER" id="PTHR33169">
    <property type="entry name" value="PADR-FAMILY TRANSCRIPTIONAL REGULATOR"/>
    <property type="match status" value="1"/>
</dbReference>
<dbReference type="Proteomes" id="UP001524502">
    <property type="component" value="Unassembled WGS sequence"/>
</dbReference>
<sequence>MGFKIESALLEACVLSVLSKEDTYGYVLTQSMKKVLDISESTLYPVLRRLQKEDYLRTYDQPYQGRNRRYYTVTEKGKERCEMYRKEWKVYKGQIDTLLSGGEDNE</sequence>
<evidence type="ECO:0000313" key="3">
    <source>
        <dbReference type="Proteomes" id="UP001524502"/>
    </source>
</evidence>
<evidence type="ECO:0000259" key="1">
    <source>
        <dbReference type="Pfam" id="PF03551"/>
    </source>
</evidence>